<dbReference type="PANTHER" id="PTHR46494">
    <property type="entry name" value="CORA FAMILY METAL ION TRANSPORTER (EUROFUNG)"/>
    <property type="match status" value="1"/>
</dbReference>
<evidence type="ECO:0000256" key="2">
    <source>
        <dbReference type="ARBA" id="ARBA00009765"/>
    </source>
</evidence>
<keyword evidence="4" id="KW-1003">Cell membrane</keyword>
<proteinExistence type="inferred from homology"/>
<evidence type="ECO:0000256" key="6">
    <source>
        <dbReference type="ARBA" id="ARBA00022692"/>
    </source>
</evidence>
<dbReference type="InterPro" id="IPR045861">
    <property type="entry name" value="CorA_cytoplasmic_dom"/>
</dbReference>
<dbReference type="Pfam" id="PF01544">
    <property type="entry name" value="CorA"/>
    <property type="match status" value="1"/>
</dbReference>
<feature type="transmembrane region" description="Helical" evidence="12">
    <location>
        <begin position="310"/>
        <end position="330"/>
    </location>
</feature>
<evidence type="ECO:0000256" key="3">
    <source>
        <dbReference type="ARBA" id="ARBA00022448"/>
    </source>
</evidence>
<dbReference type="STRING" id="655015.B1812_10950"/>
<keyword evidence="8 12" id="KW-1133">Transmembrane helix</keyword>
<evidence type="ECO:0000313" key="13">
    <source>
        <dbReference type="EMBL" id="ARN81503.1"/>
    </source>
</evidence>
<dbReference type="EMBL" id="CP019948">
    <property type="protein sequence ID" value="ARN81503.1"/>
    <property type="molecule type" value="Genomic_DNA"/>
</dbReference>
<protein>
    <recommendedName>
        <fullName evidence="15">Magnesium transporter CorA</fullName>
    </recommendedName>
</protein>
<keyword evidence="10 12" id="KW-0472">Membrane</keyword>
<keyword evidence="6 12" id="KW-0812">Transmembrane</keyword>
<comment type="subcellular location">
    <subcellularLocation>
        <location evidence="1">Cell membrane</location>
        <topology evidence="1">Multi-pass membrane protein</topology>
    </subcellularLocation>
</comment>
<organism evidence="13 14">
    <name type="scientific">Methylocystis bryophila</name>
    <dbReference type="NCBI Taxonomy" id="655015"/>
    <lineage>
        <taxon>Bacteria</taxon>
        <taxon>Pseudomonadati</taxon>
        <taxon>Pseudomonadota</taxon>
        <taxon>Alphaproteobacteria</taxon>
        <taxon>Hyphomicrobiales</taxon>
        <taxon>Methylocystaceae</taxon>
        <taxon>Methylocystis</taxon>
    </lineage>
</organism>
<gene>
    <name evidence="13" type="ORF">B1812_10950</name>
</gene>
<dbReference type="GO" id="GO:0015095">
    <property type="term" value="F:magnesium ion transmembrane transporter activity"/>
    <property type="evidence" value="ECO:0007669"/>
    <property type="project" value="TreeGrafter"/>
</dbReference>
<dbReference type="Gene3D" id="1.20.58.340">
    <property type="entry name" value="Magnesium transport protein CorA, transmembrane region"/>
    <property type="match status" value="2"/>
</dbReference>
<evidence type="ECO:0000256" key="11">
    <source>
        <dbReference type="SAM" id="Coils"/>
    </source>
</evidence>
<evidence type="ECO:0000256" key="5">
    <source>
        <dbReference type="ARBA" id="ARBA00022519"/>
    </source>
</evidence>
<evidence type="ECO:0000256" key="7">
    <source>
        <dbReference type="ARBA" id="ARBA00022833"/>
    </source>
</evidence>
<dbReference type="PANTHER" id="PTHR46494:SF3">
    <property type="entry name" value="ZINC TRANSPORT PROTEIN ZNTB"/>
    <property type="match status" value="1"/>
</dbReference>
<dbReference type="GO" id="GO:0015087">
    <property type="term" value="F:cobalt ion transmembrane transporter activity"/>
    <property type="evidence" value="ECO:0007669"/>
    <property type="project" value="TreeGrafter"/>
</dbReference>
<keyword evidence="3" id="KW-0813">Transport</keyword>
<keyword evidence="7" id="KW-0862">Zinc</keyword>
<comment type="similarity">
    <text evidence="2">Belongs to the CorA metal ion transporter (MIT) (TC 1.A.35) family.</text>
</comment>
<dbReference type="AlphaFoldDB" id="A0A1W6MV66"/>
<dbReference type="InterPro" id="IPR002523">
    <property type="entry name" value="MgTranspt_CorA/ZnTranspt_ZntB"/>
</dbReference>
<dbReference type="InterPro" id="IPR045863">
    <property type="entry name" value="CorA_TM1_TM2"/>
</dbReference>
<keyword evidence="11" id="KW-0175">Coiled coil</keyword>
<dbReference type="RefSeq" id="WP_085771616.1">
    <property type="nucleotide sequence ID" value="NZ_AP027149.1"/>
</dbReference>
<reference evidence="13 14" key="1">
    <citation type="submission" date="2017-02" db="EMBL/GenBank/DDBJ databases">
        <authorList>
            <person name="Peterson S.W."/>
        </authorList>
    </citation>
    <scope>NUCLEOTIDE SEQUENCE [LARGE SCALE GENOMIC DNA]</scope>
    <source>
        <strain evidence="13 14">S285</strain>
    </source>
</reference>
<name>A0A1W6MV66_9HYPH</name>
<feature type="transmembrane region" description="Helical" evidence="12">
    <location>
        <begin position="276"/>
        <end position="298"/>
    </location>
</feature>
<dbReference type="OrthoDB" id="9803484at2"/>
<keyword evidence="5" id="KW-0997">Cell inner membrane</keyword>
<evidence type="ECO:0000256" key="10">
    <source>
        <dbReference type="ARBA" id="ARBA00023136"/>
    </source>
</evidence>
<evidence type="ECO:0000256" key="9">
    <source>
        <dbReference type="ARBA" id="ARBA00023065"/>
    </source>
</evidence>
<keyword evidence="9" id="KW-0406">Ion transport</keyword>
<evidence type="ECO:0000256" key="8">
    <source>
        <dbReference type="ARBA" id="ARBA00022989"/>
    </source>
</evidence>
<dbReference type="GO" id="GO:0005886">
    <property type="term" value="C:plasma membrane"/>
    <property type="evidence" value="ECO:0007669"/>
    <property type="project" value="UniProtKB-SubCell"/>
</dbReference>
<accession>A0A1W6MV66</accession>
<sequence length="344" mass="38461">MSFDRLKPALDLDIPGGLFVLRFDDAGRATPGDAADVEKLGAPGEGFIWLHLNLDDVRVHSFLTKLAGLSDEMRRTLTQPIEHQFIDHSGNLVRGAILDYERGISGRLPQTGYLRFVFGKQFLVSARERPLESIEATRMALSAGHVVETPLDLFETIVGRLCDELSKIIFELSAALDHIEERIVSDNSGANERATLGVTRRSALRLAREIAGLRSPLRRLEVMLSEPEHGELKETGARLAHRVDILAHDLSEVQDRARLLQDELNSIIEMVLNDRIYLLTIVTTLLLPATFVTGFFGMNTRNLPYADTEWGTAFAFGLCILAALAMLFFMRRMGLTRPRNSLLR</sequence>
<dbReference type="SUPFAM" id="SSF144083">
    <property type="entry name" value="Magnesium transport protein CorA, transmembrane region"/>
    <property type="match status" value="1"/>
</dbReference>
<evidence type="ECO:0000256" key="4">
    <source>
        <dbReference type="ARBA" id="ARBA00022475"/>
    </source>
</evidence>
<evidence type="ECO:0000256" key="12">
    <source>
        <dbReference type="SAM" id="Phobius"/>
    </source>
</evidence>
<dbReference type="KEGG" id="mbry:B1812_10950"/>
<dbReference type="SUPFAM" id="SSF143865">
    <property type="entry name" value="CorA soluble domain-like"/>
    <property type="match status" value="1"/>
</dbReference>
<dbReference type="Gene3D" id="3.30.460.20">
    <property type="entry name" value="CorA soluble domain-like"/>
    <property type="match status" value="1"/>
</dbReference>
<evidence type="ECO:0000313" key="14">
    <source>
        <dbReference type="Proteomes" id="UP000193978"/>
    </source>
</evidence>
<dbReference type="GO" id="GO:0050897">
    <property type="term" value="F:cobalt ion binding"/>
    <property type="evidence" value="ECO:0007669"/>
    <property type="project" value="TreeGrafter"/>
</dbReference>
<evidence type="ECO:0000256" key="1">
    <source>
        <dbReference type="ARBA" id="ARBA00004651"/>
    </source>
</evidence>
<dbReference type="Proteomes" id="UP000193978">
    <property type="component" value="Chromosome"/>
</dbReference>
<dbReference type="GO" id="GO:0000287">
    <property type="term" value="F:magnesium ion binding"/>
    <property type="evidence" value="ECO:0007669"/>
    <property type="project" value="TreeGrafter"/>
</dbReference>
<feature type="coiled-coil region" evidence="11">
    <location>
        <begin position="243"/>
        <end position="270"/>
    </location>
</feature>
<keyword evidence="14" id="KW-1185">Reference proteome</keyword>
<evidence type="ECO:0008006" key="15">
    <source>
        <dbReference type="Google" id="ProtNLM"/>
    </source>
</evidence>